<name>A0A6G1HB92_9PEZI</name>
<reference evidence="2" key="1">
    <citation type="journal article" date="2020" name="Stud. Mycol.">
        <title>101 Dothideomycetes genomes: a test case for predicting lifestyles and emergence of pathogens.</title>
        <authorList>
            <person name="Haridas S."/>
            <person name="Albert R."/>
            <person name="Binder M."/>
            <person name="Bloem J."/>
            <person name="Labutti K."/>
            <person name="Salamov A."/>
            <person name="Andreopoulos B."/>
            <person name="Baker S."/>
            <person name="Barry K."/>
            <person name="Bills G."/>
            <person name="Bluhm B."/>
            <person name="Cannon C."/>
            <person name="Castanera R."/>
            <person name="Culley D."/>
            <person name="Daum C."/>
            <person name="Ezra D."/>
            <person name="Gonzalez J."/>
            <person name="Henrissat B."/>
            <person name="Kuo A."/>
            <person name="Liang C."/>
            <person name="Lipzen A."/>
            <person name="Lutzoni F."/>
            <person name="Magnuson J."/>
            <person name="Mondo S."/>
            <person name="Nolan M."/>
            <person name="Ohm R."/>
            <person name="Pangilinan J."/>
            <person name="Park H.-J."/>
            <person name="Ramirez L."/>
            <person name="Alfaro M."/>
            <person name="Sun H."/>
            <person name="Tritt A."/>
            <person name="Yoshinaga Y."/>
            <person name="Zwiers L.-H."/>
            <person name="Turgeon B."/>
            <person name="Goodwin S."/>
            <person name="Spatafora J."/>
            <person name="Crous P."/>
            <person name="Grigoriev I."/>
        </authorList>
    </citation>
    <scope>NUCLEOTIDE SEQUENCE</scope>
    <source>
        <strain evidence="2">CBS 113979</strain>
    </source>
</reference>
<dbReference type="Proteomes" id="UP000800041">
    <property type="component" value="Unassembled WGS sequence"/>
</dbReference>
<dbReference type="InterPro" id="IPR011009">
    <property type="entry name" value="Kinase-like_dom_sf"/>
</dbReference>
<dbReference type="InterPro" id="IPR000719">
    <property type="entry name" value="Prot_kinase_dom"/>
</dbReference>
<dbReference type="Gene3D" id="1.10.510.10">
    <property type="entry name" value="Transferase(Phosphotransferase) domain 1"/>
    <property type="match status" value="1"/>
</dbReference>
<dbReference type="Pfam" id="PF00069">
    <property type="entry name" value="Pkinase"/>
    <property type="match status" value="1"/>
</dbReference>
<dbReference type="PANTHER" id="PTHR24361">
    <property type="entry name" value="MITOGEN-ACTIVATED KINASE KINASE KINASE"/>
    <property type="match status" value="1"/>
</dbReference>
<proteinExistence type="predicted"/>
<organism evidence="2 3">
    <name type="scientific">Aulographum hederae CBS 113979</name>
    <dbReference type="NCBI Taxonomy" id="1176131"/>
    <lineage>
        <taxon>Eukaryota</taxon>
        <taxon>Fungi</taxon>
        <taxon>Dikarya</taxon>
        <taxon>Ascomycota</taxon>
        <taxon>Pezizomycotina</taxon>
        <taxon>Dothideomycetes</taxon>
        <taxon>Pleosporomycetidae</taxon>
        <taxon>Aulographales</taxon>
        <taxon>Aulographaceae</taxon>
    </lineage>
</organism>
<keyword evidence="2" id="KW-0418">Kinase</keyword>
<protein>
    <submittedName>
        <fullName evidence="2">Kinase-like protein</fullName>
    </submittedName>
</protein>
<dbReference type="GO" id="GO:0005524">
    <property type="term" value="F:ATP binding"/>
    <property type="evidence" value="ECO:0007669"/>
    <property type="project" value="InterPro"/>
</dbReference>
<dbReference type="AlphaFoldDB" id="A0A6G1HB92"/>
<dbReference type="EMBL" id="ML977142">
    <property type="protein sequence ID" value="KAF1990327.1"/>
    <property type="molecule type" value="Genomic_DNA"/>
</dbReference>
<dbReference type="InterPro" id="IPR053235">
    <property type="entry name" value="Ser_Thr_kinase"/>
</dbReference>
<dbReference type="SUPFAM" id="SSF56112">
    <property type="entry name" value="Protein kinase-like (PK-like)"/>
    <property type="match status" value="1"/>
</dbReference>
<dbReference type="PROSITE" id="PS50011">
    <property type="entry name" value="PROTEIN_KINASE_DOM"/>
    <property type="match status" value="1"/>
</dbReference>
<dbReference type="GO" id="GO:0005737">
    <property type="term" value="C:cytoplasm"/>
    <property type="evidence" value="ECO:0007669"/>
    <property type="project" value="TreeGrafter"/>
</dbReference>
<dbReference type="GO" id="GO:0004674">
    <property type="term" value="F:protein serine/threonine kinase activity"/>
    <property type="evidence" value="ECO:0007669"/>
    <property type="project" value="TreeGrafter"/>
</dbReference>
<dbReference type="OrthoDB" id="1668230at2759"/>
<evidence type="ECO:0000259" key="1">
    <source>
        <dbReference type="PROSITE" id="PS50011"/>
    </source>
</evidence>
<evidence type="ECO:0000313" key="2">
    <source>
        <dbReference type="EMBL" id="KAF1990327.1"/>
    </source>
</evidence>
<feature type="domain" description="Protein kinase" evidence="1">
    <location>
        <begin position="27"/>
        <end position="281"/>
    </location>
</feature>
<sequence>MVVVVAVMVVVESSPFYPEEINYPTGFRWANILAYGTISMVCLDPSTTPQTVIKFPHSISDAPAIDIERKIYERFEEHGGHKHIVRYHGTFEHAIRLEYVPNWNFKRYLDTNRETITQQQTLTWARQLADALSFVHERQVIYGDLNVHNVLLDANLDVKLADFAGSSMDGSELLVVVTASHLIPGENLSIQGDLFALGSTLYRIATGLNPYSELEEDEIETRFLNGEFPETKSLGRCGEVVSGCWRGEYTVADRVREDIEDITSNNQPHIYNFTAPSSKRP</sequence>
<keyword evidence="3" id="KW-1185">Reference proteome</keyword>
<evidence type="ECO:0000313" key="3">
    <source>
        <dbReference type="Proteomes" id="UP000800041"/>
    </source>
</evidence>
<gene>
    <name evidence="2" type="ORF">K402DRAFT_410380</name>
</gene>
<keyword evidence="2" id="KW-0808">Transferase</keyword>
<accession>A0A6G1HB92</accession>